<evidence type="ECO:0000256" key="5">
    <source>
        <dbReference type="ARBA" id="ARBA00047960"/>
    </source>
</evidence>
<dbReference type="GO" id="GO:0004364">
    <property type="term" value="F:glutathione transferase activity"/>
    <property type="evidence" value="ECO:0007669"/>
    <property type="project" value="UniProtKB-EC"/>
</dbReference>
<dbReference type="AlphaFoldDB" id="Q1M2L6"/>
<sequence>MASKPVLGYWDARGLGEDIRTMLVYLNVDFEDKRYKPSDRSKWLNEKFTLGLNFPNLPYYLDGDVKLSQSCAILRYLSRKHKLDGETEQEKNNIAVVELQVMDKFMANALVCYSPDCEKLKVDYLKTLPDEIKLFANFLKNKSYVAGNKISYVDFLLHEFLTKIETFVPGTLAPHDNLTKFVERINSLPRVSEYIKNRKPSIFNGPMAKWNATF</sequence>
<dbReference type="SFLD" id="SFLDG00363">
    <property type="entry name" value="AMPS_(cytGST):_Alpha-__Mu-__Pi"/>
    <property type="match status" value="1"/>
</dbReference>
<dbReference type="PROSITE" id="PS50404">
    <property type="entry name" value="GST_NTER"/>
    <property type="match status" value="1"/>
</dbReference>
<dbReference type="SFLD" id="SFLDG01205">
    <property type="entry name" value="AMPS.1"/>
    <property type="match status" value="1"/>
</dbReference>
<dbReference type="PANTHER" id="PTHR11571">
    <property type="entry name" value="GLUTATHIONE S-TRANSFERASE"/>
    <property type="match status" value="1"/>
</dbReference>
<dbReference type="InterPro" id="IPR050213">
    <property type="entry name" value="GST_superfamily"/>
</dbReference>
<dbReference type="PROSITE" id="PS50405">
    <property type="entry name" value="GST_CTER"/>
    <property type="match status" value="1"/>
</dbReference>
<accession>Q1M2L6</accession>
<dbReference type="Pfam" id="PF14497">
    <property type="entry name" value="GST_C_3"/>
    <property type="match status" value="1"/>
</dbReference>
<dbReference type="GO" id="GO:0006749">
    <property type="term" value="P:glutathione metabolic process"/>
    <property type="evidence" value="ECO:0007669"/>
    <property type="project" value="TreeGrafter"/>
</dbReference>
<name>Q1M2L6_LEPDS</name>
<comment type="function">
    <text evidence="1">Conjugation of reduced glutathione to a wide number of exogenous and endogenous hydrophobic electrophiles.</text>
</comment>
<evidence type="ECO:0000256" key="1">
    <source>
        <dbReference type="ARBA" id="ARBA00003701"/>
    </source>
</evidence>
<dbReference type="SUPFAM" id="SSF52833">
    <property type="entry name" value="Thioredoxin-like"/>
    <property type="match status" value="1"/>
</dbReference>
<evidence type="ECO:0000256" key="4">
    <source>
        <dbReference type="ARBA" id="ARBA00022679"/>
    </source>
</evidence>
<dbReference type="InterPro" id="IPR010987">
    <property type="entry name" value="Glutathione-S-Trfase_C-like"/>
</dbReference>
<comment type="similarity">
    <text evidence="2">Belongs to the GST superfamily. Mu family.</text>
</comment>
<dbReference type="InterPro" id="IPR040079">
    <property type="entry name" value="Glutathione_S-Trfase"/>
</dbReference>
<keyword evidence="4" id="KW-0808">Transferase</keyword>
<evidence type="ECO:0000256" key="2">
    <source>
        <dbReference type="ARBA" id="ARBA00005861"/>
    </source>
</evidence>
<dbReference type="Pfam" id="PF02798">
    <property type="entry name" value="GST_N"/>
    <property type="match status" value="1"/>
</dbReference>
<proteinExistence type="evidence at transcript level"/>
<dbReference type="InterPro" id="IPR004045">
    <property type="entry name" value="Glutathione_S-Trfase_N"/>
</dbReference>
<reference evidence="8" key="1">
    <citation type="submission" date="2003-05" db="EMBL/GenBank/DDBJ databases">
        <title>Cloning of allergens from the storage mite Lepidoglyphus destructor.</title>
        <authorList>
            <person name="Chew F.T."/>
            <person name="Angus A.C."/>
            <person name="Lim S.H."/>
        </authorList>
    </citation>
    <scope>NUCLEOTIDE SEQUENCE</scope>
</reference>
<evidence type="ECO:0000313" key="8">
    <source>
        <dbReference type="EMBL" id="AAQ55488.1"/>
    </source>
</evidence>
<dbReference type="SUPFAM" id="SSF47616">
    <property type="entry name" value="GST C-terminal domain-like"/>
    <property type="match status" value="1"/>
</dbReference>
<dbReference type="SFLD" id="SFLDS00019">
    <property type="entry name" value="Glutathione_Transferase_(cytos"/>
    <property type="match status" value="1"/>
</dbReference>
<dbReference type="EC" id="2.5.1.18" evidence="3"/>
<evidence type="ECO:0000256" key="3">
    <source>
        <dbReference type="ARBA" id="ARBA00012452"/>
    </source>
</evidence>
<dbReference type="EMBL" id="AY291572">
    <property type="protein sequence ID" value="AAQ55488.1"/>
    <property type="molecule type" value="mRNA"/>
</dbReference>
<dbReference type="PANTHER" id="PTHR11571:SF222">
    <property type="entry name" value="GLUTATHIONE TRANSFERASE"/>
    <property type="match status" value="1"/>
</dbReference>
<evidence type="ECO:0000259" key="6">
    <source>
        <dbReference type="PROSITE" id="PS50404"/>
    </source>
</evidence>
<dbReference type="InterPro" id="IPR036249">
    <property type="entry name" value="Thioredoxin-like_sf"/>
</dbReference>
<organism evidence="8">
    <name type="scientific">Lepidoglyphus destructor</name>
    <name type="common">Storage mite</name>
    <name type="synonym">Glycyphagus destructor</name>
    <dbReference type="NCBI Taxonomy" id="36936"/>
    <lineage>
        <taxon>Eukaryota</taxon>
        <taxon>Metazoa</taxon>
        <taxon>Ecdysozoa</taxon>
        <taxon>Arthropoda</taxon>
        <taxon>Chelicerata</taxon>
        <taxon>Arachnida</taxon>
        <taxon>Acari</taxon>
        <taxon>Acariformes</taxon>
        <taxon>Sarcoptiformes</taxon>
        <taxon>Astigmata</taxon>
        <taxon>Glycyphagoidea</taxon>
        <taxon>Glycyphagidae</taxon>
        <taxon>Lepidoglyphus</taxon>
    </lineage>
</organism>
<protein>
    <recommendedName>
        <fullName evidence="3">glutathione transferase</fullName>
        <ecNumber evidence="3">2.5.1.18</ecNumber>
    </recommendedName>
</protein>
<feature type="domain" description="GST C-terminal" evidence="7">
    <location>
        <begin position="87"/>
        <end position="203"/>
    </location>
</feature>
<evidence type="ECO:0000259" key="7">
    <source>
        <dbReference type="PROSITE" id="PS50405"/>
    </source>
</evidence>
<dbReference type="CDD" id="cd03075">
    <property type="entry name" value="GST_N_Mu"/>
    <property type="match status" value="1"/>
</dbReference>
<dbReference type="Gene3D" id="1.20.1050.130">
    <property type="match status" value="1"/>
</dbReference>
<dbReference type="FunFam" id="1.20.1050.10:FF:000003">
    <property type="entry name" value="Glutathione S-transferase 2"/>
    <property type="match status" value="1"/>
</dbReference>
<comment type="catalytic activity">
    <reaction evidence="5">
        <text>RX + glutathione = an S-substituted glutathione + a halide anion + H(+)</text>
        <dbReference type="Rhea" id="RHEA:16437"/>
        <dbReference type="ChEBI" id="CHEBI:15378"/>
        <dbReference type="ChEBI" id="CHEBI:16042"/>
        <dbReference type="ChEBI" id="CHEBI:17792"/>
        <dbReference type="ChEBI" id="CHEBI:57925"/>
        <dbReference type="ChEBI" id="CHEBI:90779"/>
        <dbReference type="EC" id="2.5.1.18"/>
    </reaction>
</comment>
<feature type="domain" description="GST N-terminal" evidence="6">
    <location>
        <begin position="3"/>
        <end position="85"/>
    </location>
</feature>
<dbReference type="InterPro" id="IPR004046">
    <property type="entry name" value="GST_C"/>
</dbReference>
<dbReference type="InterPro" id="IPR036282">
    <property type="entry name" value="Glutathione-S-Trfase_C_sf"/>
</dbReference>